<dbReference type="AlphaFoldDB" id="A0A840VU91"/>
<keyword evidence="2" id="KW-0288">FMN</keyword>
<dbReference type="EMBL" id="JACHFJ010000009">
    <property type="protein sequence ID" value="MBB5373772.1"/>
    <property type="molecule type" value="Genomic_DNA"/>
</dbReference>
<evidence type="ECO:0000256" key="2">
    <source>
        <dbReference type="ARBA" id="ARBA00022643"/>
    </source>
</evidence>
<comment type="caution">
    <text evidence="6">The sequence shown here is derived from an EMBL/GenBank/DDBJ whole genome shotgun (WGS) entry which is preliminary data.</text>
</comment>
<dbReference type="EC" id="1.1.1.-" evidence="6"/>
<dbReference type="GO" id="GO:0016491">
    <property type="term" value="F:oxidoreductase activity"/>
    <property type="evidence" value="ECO:0007669"/>
    <property type="project" value="UniProtKB-KW"/>
</dbReference>
<dbReference type="Pfam" id="PF00881">
    <property type="entry name" value="Nitroreductase"/>
    <property type="match status" value="1"/>
</dbReference>
<dbReference type="SUPFAM" id="SSF55469">
    <property type="entry name" value="FMN-dependent nitroreductase-like"/>
    <property type="match status" value="1"/>
</dbReference>
<dbReference type="PANTHER" id="PTHR43543">
    <property type="entry name" value="MALONIC SEMIALDEHYDE REDUCTASE RUTE-RELATED"/>
    <property type="match status" value="1"/>
</dbReference>
<dbReference type="CDD" id="cd02148">
    <property type="entry name" value="RutE-like"/>
    <property type="match status" value="1"/>
</dbReference>
<evidence type="ECO:0000256" key="1">
    <source>
        <dbReference type="ARBA" id="ARBA00022630"/>
    </source>
</evidence>
<dbReference type="InterPro" id="IPR000415">
    <property type="entry name" value="Nitroreductase-like"/>
</dbReference>
<keyword evidence="7" id="KW-1185">Reference proteome</keyword>
<feature type="domain" description="Nitroreductase" evidence="5">
    <location>
        <begin position="16"/>
        <end position="171"/>
    </location>
</feature>
<sequence length="194" mass="21582">MALDDAALDVLFRNARTQWEFADEPVTDDDLRAIYELAKLGPTSANSSPARFLFVRGPEAKERLKASLSLGNIEKVLAAPVTVVIAYDPHFYLKLPQLYPASDVKGWFSANPDLAEETAFRNSTLQGAYFMQAARALGFACGPMSGFDRAKLDRAFFFQNSWKSNFLLNLGRPKDVELPPRLPRLGFDEAAQFA</sequence>
<reference evidence="6 7" key="1">
    <citation type="submission" date="2020-08" db="EMBL/GenBank/DDBJ databases">
        <title>Genomic Encyclopedia of Type Strains, Phase IV (KMG-IV): sequencing the most valuable type-strain genomes for metagenomic binning, comparative biology and taxonomic classification.</title>
        <authorList>
            <person name="Goeker M."/>
        </authorList>
    </citation>
    <scope>NUCLEOTIDE SEQUENCE [LARGE SCALE GENOMIC DNA]</scope>
    <source>
        <strain evidence="6 7">DSM 27026</strain>
    </source>
</reference>
<dbReference type="InterPro" id="IPR050461">
    <property type="entry name" value="Nitroreductase_HadB/RutE"/>
</dbReference>
<evidence type="ECO:0000259" key="5">
    <source>
        <dbReference type="Pfam" id="PF00881"/>
    </source>
</evidence>
<keyword evidence="1" id="KW-0285">Flavoprotein</keyword>
<dbReference type="Proteomes" id="UP000553706">
    <property type="component" value="Unassembled WGS sequence"/>
</dbReference>
<dbReference type="Gene3D" id="3.40.109.10">
    <property type="entry name" value="NADH Oxidase"/>
    <property type="match status" value="1"/>
</dbReference>
<evidence type="ECO:0000313" key="6">
    <source>
        <dbReference type="EMBL" id="MBB5373772.1"/>
    </source>
</evidence>
<gene>
    <name evidence="6" type="ORF">HNP71_002037</name>
</gene>
<evidence type="ECO:0000313" key="7">
    <source>
        <dbReference type="Proteomes" id="UP000553706"/>
    </source>
</evidence>
<evidence type="ECO:0000256" key="3">
    <source>
        <dbReference type="ARBA" id="ARBA00022857"/>
    </source>
</evidence>
<keyword evidence="3" id="KW-0521">NADP</keyword>
<dbReference type="NCBIfam" id="NF003768">
    <property type="entry name" value="PRK05365.1"/>
    <property type="match status" value="1"/>
</dbReference>
<dbReference type="InterPro" id="IPR023936">
    <property type="entry name" value="RutE-like"/>
</dbReference>
<proteinExistence type="predicted"/>
<evidence type="ECO:0000256" key="4">
    <source>
        <dbReference type="ARBA" id="ARBA00023002"/>
    </source>
</evidence>
<dbReference type="InterPro" id="IPR029479">
    <property type="entry name" value="Nitroreductase"/>
</dbReference>
<name>A0A840VU91_9PROT</name>
<accession>A0A840VU91</accession>
<dbReference type="PANTHER" id="PTHR43543:SF1">
    <property type="entry name" value="MALONIC SEMIALDEHYDE REDUCTASE RUTE-RELATED"/>
    <property type="match status" value="1"/>
</dbReference>
<organism evidence="6 7">
    <name type="scientific">Acidocella aromatica</name>
    <dbReference type="NCBI Taxonomy" id="1303579"/>
    <lineage>
        <taxon>Bacteria</taxon>
        <taxon>Pseudomonadati</taxon>
        <taxon>Pseudomonadota</taxon>
        <taxon>Alphaproteobacteria</taxon>
        <taxon>Acetobacterales</taxon>
        <taxon>Acidocellaceae</taxon>
        <taxon>Acidocella</taxon>
    </lineage>
</organism>
<protein>
    <submittedName>
        <fullName evidence="6">3-hydroxypropanoate dehydrogenase</fullName>
        <ecNumber evidence="6">1.1.1.-</ecNumber>
    </submittedName>
</protein>
<keyword evidence="4 6" id="KW-0560">Oxidoreductase</keyword>
<dbReference type="RefSeq" id="WP_183266790.1">
    <property type="nucleotide sequence ID" value="NZ_JACHFJ010000009.1"/>
</dbReference>